<dbReference type="InterPro" id="IPR020449">
    <property type="entry name" value="Tscrpt_reg_AraC-type_HTH"/>
</dbReference>
<dbReference type="Proteomes" id="UP001596091">
    <property type="component" value="Unassembled WGS sequence"/>
</dbReference>
<organism evidence="5 6">
    <name type="scientific">Acidicapsa dinghuensis</name>
    <dbReference type="NCBI Taxonomy" id="2218256"/>
    <lineage>
        <taxon>Bacteria</taxon>
        <taxon>Pseudomonadati</taxon>
        <taxon>Acidobacteriota</taxon>
        <taxon>Terriglobia</taxon>
        <taxon>Terriglobales</taxon>
        <taxon>Acidobacteriaceae</taxon>
        <taxon>Acidicapsa</taxon>
    </lineage>
</organism>
<dbReference type="InterPro" id="IPR050204">
    <property type="entry name" value="AraC_XylS_family_regulators"/>
</dbReference>
<dbReference type="SUPFAM" id="SSF46689">
    <property type="entry name" value="Homeodomain-like"/>
    <property type="match status" value="1"/>
</dbReference>
<dbReference type="InterPro" id="IPR018062">
    <property type="entry name" value="HTH_AraC-typ_CS"/>
</dbReference>
<accession>A0ABW1EQ34</accession>
<evidence type="ECO:0000259" key="4">
    <source>
        <dbReference type="PROSITE" id="PS01124"/>
    </source>
</evidence>
<dbReference type="InterPro" id="IPR018060">
    <property type="entry name" value="HTH_AraC"/>
</dbReference>
<dbReference type="Gene3D" id="1.10.10.60">
    <property type="entry name" value="Homeodomain-like"/>
    <property type="match status" value="1"/>
</dbReference>
<dbReference type="EMBL" id="JBHSPH010000020">
    <property type="protein sequence ID" value="MFC5865407.1"/>
    <property type="molecule type" value="Genomic_DNA"/>
</dbReference>
<proteinExistence type="predicted"/>
<dbReference type="PROSITE" id="PS00041">
    <property type="entry name" value="HTH_ARAC_FAMILY_1"/>
    <property type="match status" value="1"/>
</dbReference>
<evidence type="ECO:0000313" key="6">
    <source>
        <dbReference type="Proteomes" id="UP001596091"/>
    </source>
</evidence>
<keyword evidence="2" id="KW-0238">DNA-binding</keyword>
<dbReference type="Pfam" id="PF12833">
    <property type="entry name" value="HTH_18"/>
    <property type="match status" value="1"/>
</dbReference>
<dbReference type="SMART" id="SM00342">
    <property type="entry name" value="HTH_ARAC"/>
    <property type="match status" value="1"/>
</dbReference>
<evidence type="ECO:0000256" key="1">
    <source>
        <dbReference type="ARBA" id="ARBA00023015"/>
    </source>
</evidence>
<reference evidence="6" key="1">
    <citation type="journal article" date="2019" name="Int. J. Syst. Evol. Microbiol.">
        <title>The Global Catalogue of Microorganisms (GCM) 10K type strain sequencing project: providing services to taxonomists for standard genome sequencing and annotation.</title>
        <authorList>
            <consortium name="The Broad Institute Genomics Platform"/>
            <consortium name="The Broad Institute Genome Sequencing Center for Infectious Disease"/>
            <person name="Wu L."/>
            <person name="Ma J."/>
        </authorList>
    </citation>
    <scope>NUCLEOTIDE SEQUENCE [LARGE SCALE GENOMIC DNA]</scope>
    <source>
        <strain evidence="6">JCM 4087</strain>
    </source>
</reference>
<evidence type="ECO:0000256" key="3">
    <source>
        <dbReference type="ARBA" id="ARBA00023163"/>
    </source>
</evidence>
<evidence type="ECO:0000313" key="5">
    <source>
        <dbReference type="EMBL" id="MFC5865407.1"/>
    </source>
</evidence>
<dbReference type="PRINTS" id="PR00032">
    <property type="entry name" value="HTHARAC"/>
</dbReference>
<protein>
    <submittedName>
        <fullName evidence="5">Helix-turn-helix transcriptional regulator</fullName>
    </submittedName>
</protein>
<feature type="domain" description="HTH araC/xylS-type" evidence="4">
    <location>
        <begin position="37"/>
        <end position="94"/>
    </location>
</feature>
<gene>
    <name evidence="5" type="ORF">ACFPT7_24090</name>
</gene>
<name>A0ABW1EQ34_9BACT</name>
<comment type="caution">
    <text evidence="5">The sequence shown here is derived from an EMBL/GenBank/DDBJ whole genome shotgun (WGS) entry which is preliminary data.</text>
</comment>
<keyword evidence="6" id="KW-1185">Reference proteome</keyword>
<dbReference type="PROSITE" id="PS01124">
    <property type="entry name" value="HTH_ARAC_FAMILY_2"/>
    <property type="match status" value="1"/>
</dbReference>
<dbReference type="RefSeq" id="WP_263341959.1">
    <property type="nucleotide sequence ID" value="NZ_JAGSYH010000008.1"/>
</dbReference>
<evidence type="ECO:0000256" key="2">
    <source>
        <dbReference type="ARBA" id="ARBA00023125"/>
    </source>
</evidence>
<dbReference type="PANTHER" id="PTHR46796">
    <property type="entry name" value="HTH-TYPE TRANSCRIPTIONAL ACTIVATOR RHAS-RELATED"/>
    <property type="match status" value="1"/>
</dbReference>
<dbReference type="InterPro" id="IPR009057">
    <property type="entry name" value="Homeodomain-like_sf"/>
</dbReference>
<keyword evidence="1" id="KW-0805">Transcription regulation</keyword>
<sequence length="97" mass="11153">MSADTGLACWPWEHRNPGLVETWGTLSGCDFRSGPPTLGAYLRNYRLHVAMEHIRDTRHNFTEIAASLGFPDSATFTRFIRRQTGYTPSEFRQRLIH</sequence>
<keyword evidence="3" id="KW-0804">Transcription</keyword>